<name>U6RGC5_9BACT</name>
<dbReference type="OrthoDB" id="1086474at2"/>
<evidence type="ECO:0000313" key="2">
    <source>
        <dbReference type="Proteomes" id="UP000017831"/>
    </source>
</evidence>
<dbReference type="eggNOG" id="ENOG5033QXS">
    <property type="taxonomic scope" value="Bacteria"/>
</dbReference>
<organism evidence="1 2">
    <name type="scientific">Phocaeicola massiliensis B84634 = Timone 84634 = DSM 17679 = JCM 13223</name>
    <dbReference type="NCBI Taxonomy" id="1121098"/>
    <lineage>
        <taxon>Bacteria</taxon>
        <taxon>Pseudomonadati</taxon>
        <taxon>Bacteroidota</taxon>
        <taxon>Bacteroidia</taxon>
        <taxon>Bacteroidales</taxon>
        <taxon>Bacteroidaceae</taxon>
        <taxon>Phocaeicola</taxon>
    </lineage>
</organism>
<dbReference type="InterPro" id="IPR031762">
    <property type="entry name" value="DUF4738"/>
</dbReference>
<protein>
    <recommendedName>
        <fullName evidence="3">DUF4738 domain-containing protein</fullName>
    </recommendedName>
</protein>
<dbReference type="Proteomes" id="UP000017831">
    <property type="component" value="Unassembled WGS sequence"/>
</dbReference>
<comment type="caution">
    <text evidence="1">The sequence shown here is derived from an EMBL/GenBank/DDBJ whole genome shotgun (WGS) entry which is preliminary data.</text>
</comment>
<dbReference type="RefSeq" id="WP_005940188.1">
    <property type="nucleotide sequence ID" value="NZ_KB890353.1"/>
</dbReference>
<dbReference type="HOGENOM" id="CLU_098277_1_0_10"/>
<keyword evidence="2" id="KW-1185">Reference proteome</keyword>
<dbReference type="STRING" id="1121098.HMPREF1534_01914"/>
<reference evidence="1 2" key="1">
    <citation type="submission" date="2013-04" db="EMBL/GenBank/DDBJ databases">
        <title>The Genome Sequence of Bacteroides massiliensis DSM 17679.</title>
        <authorList>
            <consortium name="The Broad Institute Genomics Platform"/>
            <person name="Earl A."/>
            <person name="Ward D."/>
            <person name="Feldgarden M."/>
            <person name="Gevers D."/>
            <person name="Martens E."/>
            <person name="Fenner L."/>
            <person name="Roux V."/>
            <person name="Mallet M.N."/>
            <person name="Raoult D."/>
            <person name="Walker B."/>
            <person name="Young S."/>
            <person name="Zeng Q."/>
            <person name="Gargeya S."/>
            <person name="Fitzgerald M."/>
            <person name="Haas B."/>
            <person name="Abouelleil A."/>
            <person name="Allen A.W."/>
            <person name="Alvarado L."/>
            <person name="Arachchi H.M."/>
            <person name="Berlin A.M."/>
            <person name="Chapman S.B."/>
            <person name="Gainer-Dewar J."/>
            <person name="Goldberg J."/>
            <person name="Griggs A."/>
            <person name="Gujja S."/>
            <person name="Hansen M."/>
            <person name="Howarth C."/>
            <person name="Imamovic A."/>
            <person name="Ireland A."/>
            <person name="Larimer J."/>
            <person name="McCowan C."/>
            <person name="Murphy C."/>
            <person name="Pearson M."/>
            <person name="Poon T.W."/>
            <person name="Priest M."/>
            <person name="Roberts A."/>
            <person name="Saif S."/>
            <person name="Shea T."/>
            <person name="Sisk P."/>
            <person name="Sykes S."/>
            <person name="Wortman J."/>
            <person name="Nusbaum C."/>
            <person name="Birren B."/>
        </authorList>
    </citation>
    <scope>NUCLEOTIDE SEQUENCE [LARGE SCALE GENOMIC DNA]</scope>
    <source>
        <strain evidence="2">B84634 / Timone 84634 / DSM 17679 / JCM 13223</strain>
    </source>
</reference>
<evidence type="ECO:0000313" key="1">
    <source>
        <dbReference type="EMBL" id="EOA55097.1"/>
    </source>
</evidence>
<evidence type="ECO:0008006" key="3">
    <source>
        <dbReference type="Google" id="ProtNLM"/>
    </source>
</evidence>
<accession>U6RGC5</accession>
<dbReference type="Gene3D" id="2.40.128.510">
    <property type="entry name" value="Protein of unknown function DUF4738"/>
    <property type="match status" value="1"/>
</dbReference>
<gene>
    <name evidence="1" type="ORF">HMPREF1534_01914</name>
</gene>
<proteinExistence type="predicted"/>
<dbReference type="AlphaFoldDB" id="U6RGC5"/>
<dbReference type="PROSITE" id="PS51257">
    <property type="entry name" value="PROKAR_LIPOPROTEIN"/>
    <property type="match status" value="1"/>
</dbReference>
<dbReference type="Pfam" id="PF15889">
    <property type="entry name" value="DUF4738"/>
    <property type="match status" value="1"/>
</dbReference>
<dbReference type="GeneID" id="60062127"/>
<dbReference type="PATRIC" id="fig|1121098.3.peg.1944"/>
<sequence length="189" mass="21099">MKQLYFIFVVVLCMATGCGSKKDASGDSDQHIFQIDSVDRVTGVQRMQVSRTNQDIVCNGKKYRLFIDRSPSDSLKKVKSDAGIFTDNRIVLKIARENGTTLFSKTFTKQNFASLIPDRYLTHSILEGMVFDDEKTSNSKNIILAASVSIPMTDLYIPFSIIITPDGKMTMERDEDMGDLPPLQGNGIN</sequence>
<dbReference type="EMBL" id="AQHY01000022">
    <property type="protein sequence ID" value="EOA55097.1"/>
    <property type="molecule type" value="Genomic_DNA"/>
</dbReference>